<evidence type="ECO:0000256" key="4">
    <source>
        <dbReference type="ARBA" id="ARBA00022737"/>
    </source>
</evidence>
<evidence type="ECO:0000256" key="3">
    <source>
        <dbReference type="ARBA" id="ARBA00022723"/>
    </source>
</evidence>
<reference evidence="11" key="1">
    <citation type="submission" date="2020-05" db="EMBL/GenBank/DDBJ databases">
        <title>Phylogenomic resolution of chytrid fungi.</title>
        <authorList>
            <person name="Stajich J.E."/>
            <person name="Amses K."/>
            <person name="Simmons R."/>
            <person name="Seto K."/>
            <person name="Myers J."/>
            <person name="Bonds A."/>
            <person name="Quandt C.A."/>
            <person name="Barry K."/>
            <person name="Liu P."/>
            <person name="Grigoriev I."/>
            <person name="Longcore J.E."/>
            <person name="James T.Y."/>
        </authorList>
    </citation>
    <scope>NUCLEOTIDE SEQUENCE</scope>
    <source>
        <strain evidence="11">JEL0318</strain>
    </source>
</reference>
<dbReference type="GO" id="GO:0008143">
    <property type="term" value="F:poly(A) binding"/>
    <property type="evidence" value="ECO:0007669"/>
    <property type="project" value="InterPro"/>
</dbReference>
<evidence type="ECO:0000256" key="7">
    <source>
        <dbReference type="ARBA" id="ARBA00023242"/>
    </source>
</evidence>
<evidence type="ECO:0000256" key="2">
    <source>
        <dbReference type="ARBA" id="ARBA00008423"/>
    </source>
</evidence>
<keyword evidence="5 8" id="KW-0863">Zinc-finger</keyword>
<keyword evidence="7" id="KW-0539">Nucleus</keyword>
<dbReference type="PANTHER" id="PTHR14738:SF29">
    <property type="entry name" value="ZINC FINGER CCCH DOMAIN-CONTAINING PROTEIN 14"/>
    <property type="match status" value="1"/>
</dbReference>
<comment type="caution">
    <text evidence="11">The sequence shown here is derived from an EMBL/GenBank/DDBJ whole genome shotgun (WGS) entry which is preliminary data.</text>
</comment>
<dbReference type="Proteomes" id="UP001212841">
    <property type="component" value="Unassembled WGS sequence"/>
</dbReference>
<keyword evidence="12" id="KW-1185">Reference proteome</keyword>
<dbReference type="InterPro" id="IPR040366">
    <property type="entry name" value="Nab2/ZC3H14"/>
</dbReference>
<dbReference type="GO" id="GO:0005634">
    <property type="term" value="C:nucleus"/>
    <property type="evidence" value="ECO:0007669"/>
    <property type="project" value="UniProtKB-SubCell"/>
</dbReference>
<feature type="domain" description="C3H1-type" evidence="10">
    <location>
        <begin position="89"/>
        <end position="114"/>
    </location>
</feature>
<dbReference type="GO" id="GO:0005737">
    <property type="term" value="C:cytoplasm"/>
    <property type="evidence" value="ECO:0007669"/>
    <property type="project" value="TreeGrafter"/>
</dbReference>
<dbReference type="PANTHER" id="PTHR14738">
    <property type="entry name" value="ZINC FINGER CCCH DOMAIN-CONTAINING PROTEIN 14"/>
    <property type="match status" value="1"/>
</dbReference>
<evidence type="ECO:0000256" key="9">
    <source>
        <dbReference type="SAM" id="MobiDB-lite"/>
    </source>
</evidence>
<dbReference type="Gene3D" id="4.10.1000.30">
    <property type="match status" value="1"/>
</dbReference>
<feature type="zinc finger region" description="C3H1-type" evidence="8">
    <location>
        <begin position="89"/>
        <end position="114"/>
    </location>
</feature>
<dbReference type="EMBL" id="JADGJD010000632">
    <property type="protein sequence ID" value="KAJ3049519.1"/>
    <property type="molecule type" value="Genomic_DNA"/>
</dbReference>
<proteinExistence type="inferred from homology"/>
<gene>
    <name evidence="11" type="ORF">HK097_009502</name>
</gene>
<dbReference type="GO" id="GO:0008270">
    <property type="term" value="F:zinc ion binding"/>
    <property type="evidence" value="ECO:0007669"/>
    <property type="project" value="UniProtKB-KW"/>
</dbReference>
<evidence type="ECO:0000313" key="12">
    <source>
        <dbReference type="Proteomes" id="UP001212841"/>
    </source>
</evidence>
<keyword evidence="6 8" id="KW-0862">Zinc</keyword>
<dbReference type="Pfam" id="PF14608">
    <property type="entry name" value="zf-CCCH_2"/>
    <property type="match status" value="4"/>
</dbReference>
<evidence type="ECO:0000256" key="1">
    <source>
        <dbReference type="ARBA" id="ARBA00004123"/>
    </source>
</evidence>
<sequence>MPLGARGFNAGWDGSGAPRPPQLMTPPGFANGAAGGWDPIGGGFRTPLFTKGFLNGLGDPFGLTAPPPPAPPGWGGPALGAPLGGGAASNKKEPCKFYPNCTKGDSCAFWHPPGGMGGDAFGGSGTVECRFGAACTRADCKFKHSGGGFGSGGAGLGANSKGTIPCRYHPHCTNVICPYYHPQSDGISTVAAPGSGKDLSNVLCKYEPFCSKPGCPYQHLSRDLPGSLQRSQKFLNDPQAQAHISASHSHNPSHPGLDSALSNGGNKNRTLDNRKSLNDGGASTGGGKELNRRGARHISERGFAVGEEGVEGVKVEGKEEEGGV</sequence>
<evidence type="ECO:0000256" key="5">
    <source>
        <dbReference type="ARBA" id="ARBA00022771"/>
    </source>
</evidence>
<feature type="compositionally biased region" description="Polar residues" evidence="9">
    <location>
        <begin position="238"/>
        <end position="252"/>
    </location>
</feature>
<dbReference type="InterPro" id="IPR000571">
    <property type="entry name" value="Znf_CCCH"/>
</dbReference>
<feature type="region of interest" description="Disordered" evidence="9">
    <location>
        <begin position="238"/>
        <end position="324"/>
    </location>
</feature>
<evidence type="ECO:0000313" key="11">
    <source>
        <dbReference type="EMBL" id="KAJ3049519.1"/>
    </source>
</evidence>
<comment type="similarity">
    <text evidence="2">Belongs to the ZC3H14 family.</text>
</comment>
<comment type="subcellular location">
    <subcellularLocation>
        <location evidence="1">Nucleus</location>
    </subcellularLocation>
</comment>
<dbReference type="PROSITE" id="PS50103">
    <property type="entry name" value="ZF_C3H1"/>
    <property type="match status" value="1"/>
</dbReference>
<keyword evidence="3 8" id="KW-0479">Metal-binding</keyword>
<evidence type="ECO:0000259" key="10">
    <source>
        <dbReference type="PROSITE" id="PS50103"/>
    </source>
</evidence>
<keyword evidence="4" id="KW-0677">Repeat</keyword>
<feature type="compositionally biased region" description="Basic and acidic residues" evidence="9">
    <location>
        <begin position="311"/>
        <end position="324"/>
    </location>
</feature>
<dbReference type="Gene3D" id="4.10.1000.40">
    <property type="match status" value="1"/>
</dbReference>
<dbReference type="SMART" id="SM00356">
    <property type="entry name" value="ZnF_C3H1"/>
    <property type="match status" value="3"/>
</dbReference>
<organism evidence="11 12">
    <name type="scientific">Rhizophlyctis rosea</name>
    <dbReference type="NCBI Taxonomy" id="64517"/>
    <lineage>
        <taxon>Eukaryota</taxon>
        <taxon>Fungi</taxon>
        <taxon>Fungi incertae sedis</taxon>
        <taxon>Chytridiomycota</taxon>
        <taxon>Chytridiomycota incertae sedis</taxon>
        <taxon>Chytridiomycetes</taxon>
        <taxon>Rhizophlyctidales</taxon>
        <taxon>Rhizophlyctidaceae</taxon>
        <taxon>Rhizophlyctis</taxon>
    </lineage>
</organism>
<dbReference type="GO" id="GO:0043488">
    <property type="term" value="P:regulation of mRNA stability"/>
    <property type="evidence" value="ECO:0007669"/>
    <property type="project" value="InterPro"/>
</dbReference>
<protein>
    <recommendedName>
        <fullName evidence="10">C3H1-type domain-containing protein</fullName>
    </recommendedName>
</protein>
<evidence type="ECO:0000256" key="6">
    <source>
        <dbReference type="ARBA" id="ARBA00022833"/>
    </source>
</evidence>
<feature type="compositionally biased region" description="Basic and acidic residues" evidence="9">
    <location>
        <begin position="289"/>
        <end position="300"/>
    </location>
</feature>
<dbReference type="AlphaFoldDB" id="A0AAD5X371"/>
<accession>A0AAD5X371</accession>
<name>A0AAD5X371_9FUNG</name>
<evidence type="ECO:0000256" key="8">
    <source>
        <dbReference type="PROSITE-ProRule" id="PRU00723"/>
    </source>
</evidence>